<proteinExistence type="predicted"/>
<evidence type="ECO:0000256" key="1">
    <source>
        <dbReference type="SAM" id="MobiDB-lite"/>
    </source>
</evidence>
<evidence type="ECO:0000313" key="3">
    <source>
        <dbReference type="Proteomes" id="UP000824120"/>
    </source>
</evidence>
<keyword evidence="3" id="KW-1185">Reference proteome</keyword>
<dbReference type="Proteomes" id="UP000824120">
    <property type="component" value="Chromosome 1"/>
</dbReference>
<dbReference type="EMBL" id="JACXVP010000001">
    <property type="protein sequence ID" value="KAG5631470.1"/>
    <property type="molecule type" value="Genomic_DNA"/>
</dbReference>
<gene>
    <name evidence="2" type="ORF">H5410_003187</name>
</gene>
<feature type="compositionally biased region" description="Polar residues" evidence="1">
    <location>
        <begin position="37"/>
        <end position="68"/>
    </location>
</feature>
<reference evidence="2 3" key="1">
    <citation type="submission" date="2020-09" db="EMBL/GenBank/DDBJ databases">
        <title>De no assembly of potato wild relative species, Solanum commersonii.</title>
        <authorList>
            <person name="Cho K."/>
        </authorList>
    </citation>
    <scope>NUCLEOTIDE SEQUENCE [LARGE SCALE GENOMIC DNA]</scope>
    <source>
        <strain evidence="2">LZ3.2</strain>
        <tissue evidence="2">Leaf</tissue>
    </source>
</reference>
<dbReference type="OrthoDB" id="248320at2759"/>
<organism evidence="2 3">
    <name type="scientific">Solanum commersonii</name>
    <name type="common">Commerson's wild potato</name>
    <name type="synonym">Commerson's nightshade</name>
    <dbReference type="NCBI Taxonomy" id="4109"/>
    <lineage>
        <taxon>Eukaryota</taxon>
        <taxon>Viridiplantae</taxon>
        <taxon>Streptophyta</taxon>
        <taxon>Embryophyta</taxon>
        <taxon>Tracheophyta</taxon>
        <taxon>Spermatophyta</taxon>
        <taxon>Magnoliopsida</taxon>
        <taxon>eudicotyledons</taxon>
        <taxon>Gunneridae</taxon>
        <taxon>Pentapetalae</taxon>
        <taxon>asterids</taxon>
        <taxon>lamiids</taxon>
        <taxon>Solanales</taxon>
        <taxon>Solanaceae</taxon>
        <taxon>Solanoideae</taxon>
        <taxon>Solaneae</taxon>
        <taxon>Solanum</taxon>
    </lineage>
</organism>
<evidence type="ECO:0000313" key="2">
    <source>
        <dbReference type="EMBL" id="KAG5631470.1"/>
    </source>
</evidence>
<sequence>MASSQDVLVEYFSARKQINQVDSGLQPHEIDRGHKNISANAQSSATEKFSSEEVNQGANLEKSTSKTSVPVDAGRVNNFRTQQTQKVAEVKPRTILSQEIP</sequence>
<dbReference type="AlphaFoldDB" id="A0A9J6B3Z8"/>
<feature type="region of interest" description="Disordered" evidence="1">
    <location>
        <begin position="22"/>
        <end position="85"/>
    </location>
</feature>
<name>A0A9J6B3Z8_SOLCO</name>
<protein>
    <submittedName>
        <fullName evidence="2">Uncharacterized protein</fullName>
    </submittedName>
</protein>
<accession>A0A9J6B3Z8</accession>
<comment type="caution">
    <text evidence="2">The sequence shown here is derived from an EMBL/GenBank/DDBJ whole genome shotgun (WGS) entry which is preliminary data.</text>
</comment>